<dbReference type="PRINTS" id="PR00180">
    <property type="entry name" value="CRETINALDHBP"/>
</dbReference>
<dbReference type="PROSITE" id="PS50191">
    <property type="entry name" value="CRAL_TRIO"/>
    <property type="match status" value="1"/>
</dbReference>
<dbReference type="AlphaFoldDB" id="A0AAW1DH42"/>
<organism evidence="2 3">
    <name type="scientific">Rhynocoris fuscipes</name>
    <dbReference type="NCBI Taxonomy" id="488301"/>
    <lineage>
        <taxon>Eukaryota</taxon>
        <taxon>Metazoa</taxon>
        <taxon>Ecdysozoa</taxon>
        <taxon>Arthropoda</taxon>
        <taxon>Hexapoda</taxon>
        <taxon>Insecta</taxon>
        <taxon>Pterygota</taxon>
        <taxon>Neoptera</taxon>
        <taxon>Paraneoptera</taxon>
        <taxon>Hemiptera</taxon>
        <taxon>Heteroptera</taxon>
        <taxon>Panheteroptera</taxon>
        <taxon>Cimicomorpha</taxon>
        <taxon>Reduviidae</taxon>
        <taxon>Harpactorinae</taxon>
        <taxon>Harpactorini</taxon>
        <taxon>Rhynocoris</taxon>
    </lineage>
</organism>
<sequence length="325" mass="37897">MSVKKTRIETVLEEEDKYLSESDEKILKEINYSRKQMELDLEQLKEWLKDQHHLPECRLTEKDNFLTNYLTGCKGSLETVKRKLDAYYTLRGKSEVYSNRDPLNEEYRKICDLCYQNILPKLTKNGEILFTSKLATSEIPPNAFCNAMKRMINIGDIALRLAPINKPLIYIVDYDKFTRAHAAIYTPGLIRDTIHIAQNVFPSRIKKIILFNVPSFFDVIVNSLIKPFLSQKLKNRIIVTSGGCEELHKYVDKEVLPKDWQGDYHLSLKEVNDAWNEYETTYRDWFINELSEQTNESKRIDTGSKCLIEDSYFGVQGTLKKLAID</sequence>
<dbReference type="InterPro" id="IPR001251">
    <property type="entry name" value="CRAL-TRIO_dom"/>
</dbReference>
<proteinExistence type="predicted"/>
<comment type="caution">
    <text evidence="2">The sequence shown here is derived from an EMBL/GenBank/DDBJ whole genome shotgun (WGS) entry which is preliminary data.</text>
</comment>
<dbReference type="Pfam" id="PF00650">
    <property type="entry name" value="CRAL_TRIO"/>
    <property type="match status" value="1"/>
</dbReference>
<reference evidence="2 3" key="1">
    <citation type="submission" date="2022-12" db="EMBL/GenBank/DDBJ databases">
        <title>Chromosome-level genome assembly of true bugs.</title>
        <authorList>
            <person name="Ma L."/>
            <person name="Li H."/>
        </authorList>
    </citation>
    <scope>NUCLEOTIDE SEQUENCE [LARGE SCALE GENOMIC DNA]</scope>
    <source>
        <strain evidence="2">Lab_2022b</strain>
    </source>
</reference>
<dbReference type="SMART" id="SM00516">
    <property type="entry name" value="SEC14"/>
    <property type="match status" value="1"/>
</dbReference>
<dbReference type="Proteomes" id="UP001461498">
    <property type="component" value="Unassembled WGS sequence"/>
</dbReference>
<dbReference type="InterPro" id="IPR036273">
    <property type="entry name" value="CRAL/TRIO_N_dom_sf"/>
</dbReference>
<dbReference type="PANTHER" id="PTHR10174">
    <property type="entry name" value="ALPHA-TOCOPHEROL TRANSFER PROTEIN-RELATED"/>
    <property type="match status" value="1"/>
</dbReference>
<dbReference type="EMBL" id="JAPXFL010000002">
    <property type="protein sequence ID" value="KAK9510178.1"/>
    <property type="molecule type" value="Genomic_DNA"/>
</dbReference>
<dbReference type="SUPFAM" id="SSF52087">
    <property type="entry name" value="CRAL/TRIO domain"/>
    <property type="match status" value="1"/>
</dbReference>
<dbReference type="GO" id="GO:0016020">
    <property type="term" value="C:membrane"/>
    <property type="evidence" value="ECO:0007669"/>
    <property type="project" value="TreeGrafter"/>
</dbReference>
<accession>A0AAW1DH42</accession>
<dbReference type="Gene3D" id="3.40.525.10">
    <property type="entry name" value="CRAL-TRIO lipid binding domain"/>
    <property type="match status" value="1"/>
</dbReference>
<evidence type="ECO:0000313" key="2">
    <source>
        <dbReference type="EMBL" id="KAK9510178.1"/>
    </source>
</evidence>
<dbReference type="GO" id="GO:1902936">
    <property type="term" value="F:phosphatidylinositol bisphosphate binding"/>
    <property type="evidence" value="ECO:0007669"/>
    <property type="project" value="TreeGrafter"/>
</dbReference>
<dbReference type="SUPFAM" id="SSF46938">
    <property type="entry name" value="CRAL/TRIO N-terminal domain"/>
    <property type="match status" value="1"/>
</dbReference>
<name>A0AAW1DH42_9HEMI</name>
<dbReference type="CDD" id="cd00170">
    <property type="entry name" value="SEC14"/>
    <property type="match status" value="1"/>
</dbReference>
<evidence type="ECO:0000259" key="1">
    <source>
        <dbReference type="PROSITE" id="PS50191"/>
    </source>
</evidence>
<feature type="domain" description="CRAL-TRIO" evidence="1">
    <location>
        <begin position="162"/>
        <end position="268"/>
    </location>
</feature>
<dbReference type="PANTHER" id="PTHR10174:SF224">
    <property type="entry name" value="RETINOL-BINDING PROTEIN PINTA"/>
    <property type="match status" value="1"/>
</dbReference>
<keyword evidence="3" id="KW-1185">Reference proteome</keyword>
<evidence type="ECO:0000313" key="3">
    <source>
        <dbReference type="Proteomes" id="UP001461498"/>
    </source>
</evidence>
<protein>
    <recommendedName>
        <fullName evidence="1">CRAL-TRIO domain-containing protein</fullName>
    </recommendedName>
</protein>
<dbReference type="InterPro" id="IPR036865">
    <property type="entry name" value="CRAL-TRIO_dom_sf"/>
</dbReference>
<gene>
    <name evidence="2" type="ORF">O3M35_005019</name>
</gene>